<dbReference type="PATRIC" id="fig|60890.4.peg.1612"/>
<evidence type="ECO:0000313" key="14">
    <source>
        <dbReference type="Proteomes" id="UP000092565"/>
    </source>
</evidence>
<dbReference type="Gene3D" id="1.20.1510.10">
    <property type="entry name" value="Cation efflux protein transmembrane domain"/>
    <property type="match status" value="1"/>
</dbReference>
<evidence type="ECO:0000313" key="12">
    <source>
        <dbReference type="EMBL" id="ANP36561.1"/>
    </source>
</evidence>
<dbReference type="InterPro" id="IPR002524">
    <property type="entry name" value="Cation_efflux"/>
</dbReference>
<dbReference type="InterPro" id="IPR058533">
    <property type="entry name" value="Cation_efflux_TM"/>
</dbReference>
<dbReference type="GO" id="GO:0015093">
    <property type="term" value="F:ferrous iron transmembrane transporter activity"/>
    <property type="evidence" value="ECO:0007669"/>
    <property type="project" value="TreeGrafter"/>
</dbReference>
<dbReference type="OrthoDB" id="9806522at2"/>
<feature type="transmembrane region" description="Helical" evidence="9">
    <location>
        <begin position="156"/>
        <end position="178"/>
    </location>
</feature>
<dbReference type="PANTHER" id="PTHR43840:SF15">
    <property type="entry name" value="MITOCHONDRIAL METAL TRANSPORTER 1-RELATED"/>
    <property type="match status" value="1"/>
</dbReference>
<dbReference type="Pfam" id="PF01545">
    <property type="entry name" value="Cation_efflux"/>
    <property type="match status" value="1"/>
</dbReference>
<evidence type="ECO:0000256" key="5">
    <source>
        <dbReference type="ARBA" id="ARBA00022692"/>
    </source>
</evidence>
<protein>
    <recommendedName>
        <fullName evidence="8">Protein p34</fullName>
    </recommendedName>
</protein>
<feature type="transmembrane region" description="Helical" evidence="9">
    <location>
        <begin position="37"/>
        <end position="58"/>
    </location>
</feature>
<keyword evidence="3" id="KW-0813">Transport</keyword>
<reference evidence="12 14" key="1">
    <citation type="submission" date="2016-04" db="EMBL/GenBank/DDBJ databases">
        <authorList>
            <person name="Evans L.H."/>
            <person name="Alamgir A."/>
            <person name="Owens N."/>
            <person name="Weber N.D."/>
            <person name="Virtaneva K."/>
            <person name="Barbian K."/>
            <person name="Babar A."/>
            <person name="Rosenke K."/>
        </authorList>
    </citation>
    <scope>NUCLEOTIDE SEQUENCE [LARGE SCALE GENOMIC DNA]</scope>
    <source>
        <strain evidence="12 14">JL2886</strain>
    </source>
</reference>
<dbReference type="GO" id="GO:0005886">
    <property type="term" value="C:plasma membrane"/>
    <property type="evidence" value="ECO:0007669"/>
    <property type="project" value="UniProtKB-SubCell"/>
</dbReference>
<dbReference type="Proteomes" id="UP000092565">
    <property type="component" value="Chromosome"/>
</dbReference>
<evidence type="ECO:0000313" key="15">
    <source>
        <dbReference type="Proteomes" id="UP001218364"/>
    </source>
</evidence>
<dbReference type="SUPFAM" id="SSF161111">
    <property type="entry name" value="Cation efflux protein transmembrane domain-like"/>
    <property type="match status" value="1"/>
</dbReference>
<evidence type="ECO:0000256" key="6">
    <source>
        <dbReference type="ARBA" id="ARBA00022989"/>
    </source>
</evidence>
<dbReference type="FunFam" id="3.30.70.1350:FF:000002">
    <property type="entry name" value="Ferrous-iron efflux pump FieF"/>
    <property type="match status" value="1"/>
</dbReference>
<evidence type="ECO:0000256" key="9">
    <source>
        <dbReference type="SAM" id="Phobius"/>
    </source>
</evidence>
<comment type="subcellular location">
    <subcellularLocation>
        <location evidence="1">Cell membrane</location>
        <topology evidence="1">Multi-pass membrane protein</topology>
    </subcellularLocation>
</comment>
<sequence length="299" mass="32100">MGNRLNASQLALGSIAISLIVLALKLVAWWVTGSIALFSDALESLVNVGGAFLAWLAVRYASRPADAGHPFGHHKAEYFSAVAEGIMIIIAAFLILEQSIYALMRPIAPADWGMAGLWINAVAMVANLLWARLLIGRGGALRSPALVAGGRHLMSDVWTSVGVLFGLGLALWTGWSWLDPALALIVAVNILREGYGVVASSVNGLMDSAAPPDEREEIEEIIHRSAEGALQVHGLKTRRAGTALFVEFHMVVAGMMTVRAAHDICDRVEDAIRAELPEAKVNIHVEPEHKLEKTGISPR</sequence>
<keyword evidence="7 9" id="KW-0472">Membrane</keyword>
<feature type="transmembrane region" description="Helical" evidence="9">
    <location>
        <begin position="78"/>
        <end position="96"/>
    </location>
</feature>
<dbReference type="NCBIfam" id="TIGR01297">
    <property type="entry name" value="CDF"/>
    <property type="match status" value="1"/>
</dbReference>
<feature type="domain" description="Cation efflux protein transmembrane" evidence="10">
    <location>
        <begin position="14"/>
        <end position="206"/>
    </location>
</feature>
<feature type="domain" description="Cation efflux protein cytoplasmic" evidence="11">
    <location>
        <begin position="211"/>
        <end position="288"/>
    </location>
</feature>
<name>A0A1B0ZR09_9RHOB</name>
<dbReference type="EMBL" id="JARCJK010000009">
    <property type="protein sequence ID" value="MDE4167242.1"/>
    <property type="molecule type" value="Genomic_DNA"/>
</dbReference>
<dbReference type="EMBL" id="CP015124">
    <property type="protein sequence ID" value="ANP36561.1"/>
    <property type="molecule type" value="Genomic_DNA"/>
</dbReference>
<evidence type="ECO:0000256" key="2">
    <source>
        <dbReference type="ARBA" id="ARBA00008114"/>
    </source>
</evidence>
<keyword evidence="6 9" id="KW-1133">Transmembrane helix</keyword>
<dbReference type="InterPro" id="IPR050291">
    <property type="entry name" value="CDF_Transporter"/>
</dbReference>
<evidence type="ECO:0000256" key="7">
    <source>
        <dbReference type="ARBA" id="ARBA00023136"/>
    </source>
</evidence>
<evidence type="ECO:0000313" key="13">
    <source>
        <dbReference type="EMBL" id="MDE4167242.1"/>
    </source>
</evidence>
<feature type="transmembrane region" description="Helical" evidence="9">
    <location>
        <begin position="12"/>
        <end position="31"/>
    </location>
</feature>
<dbReference type="GO" id="GO:0015341">
    <property type="term" value="F:zinc efflux antiporter activity"/>
    <property type="evidence" value="ECO:0007669"/>
    <property type="project" value="TreeGrafter"/>
</dbReference>
<dbReference type="PANTHER" id="PTHR43840">
    <property type="entry name" value="MITOCHONDRIAL METAL TRANSPORTER 1-RELATED"/>
    <property type="match status" value="1"/>
</dbReference>
<feature type="transmembrane region" description="Helical" evidence="9">
    <location>
        <begin position="116"/>
        <end position="135"/>
    </location>
</feature>
<gene>
    <name evidence="12" type="ORF">JL2886_01653</name>
    <name evidence="13" type="ORF">PXK24_16220</name>
</gene>
<evidence type="ECO:0000256" key="1">
    <source>
        <dbReference type="ARBA" id="ARBA00004651"/>
    </source>
</evidence>
<dbReference type="InterPro" id="IPR036837">
    <property type="entry name" value="Cation_efflux_CTD_sf"/>
</dbReference>
<evidence type="ECO:0000256" key="8">
    <source>
        <dbReference type="ARBA" id="ARBA00068882"/>
    </source>
</evidence>
<accession>A0A1B0ZR09</accession>
<keyword evidence="5 9" id="KW-0812">Transmembrane</keyword>
<dbReference type="AlphaFoldDB" id="A0A1B0ZR09"/>
<dbReference type="InterPro" id="IPR027470">
    <property type="entry name" value="Cation_efflux_CTD"/>
</dbReference>
<comment type="similarity">
    <text evidence="2">Belongs to the cation diffusion facilitator (CDF) transporter (TC 2.A.4) family.</text>
</comment>
<dbReference type="Pfam" id="PF16916">
    <property type="entry name" value="ZT_dimer"/>
    <property type="match status" value="1"/>
</dbReference>
<dbReference type="SUPFAM" id="SSF160240">
    <property type="entry name" value="Cation efflux protein cytoplasmic domain-like"/>
    <property type="match status" value="1"/>
</dbReference>
<dbReference type="Gene3D" id="3.30.70.1350">
    <property type="entry name" value="Cation efflux protein, cytoplasmic domain"/>
    <property type="match status" value="1"/>
</dbReference>
<keyword evidence="14" id="KW-1185">Reference proteome</keyword>
<proteinExistence type="inferred from homology"/>
<evidence type="ECO:0000259" key="10">
    <source>
        <dbReference type="Pfam" id="PF01545"/>
    </source>
</evidence>
<evidence type="ECO:0000256" key="4">
    <source>
        <dbReference type="ARBA" id="ARBA00022475"/>
    </source>
</evidence>
<dbReference type="RefSeq" id="WP_065271515.1">
    <property type="nucleotide sequence ID" value="NZ_CP015124.1"/>
</dbReference>
<dbReference type="InterPro" id="IPR027469">
    <property type="entry name" value="Cation_efflux_TMD_sf"/>
</dbReference>
<dbReference type="GO" id="GO:0015086">
    <property type="term" value="F:cadmium ion transmembrane transporter activity"/>
    <property type="evidence" value="ECO:0007669"/>
    <property type="project" value="TreeGrafter"/>
</dbReference>
<dbReference type="GO" id="GO:0006882">
    <property type="term" value="P:intracellular zinc ion homeostasis"/>
    <property type="evidence" value="ECO:0007669"/>
    <property type="project" value="TreeGrafter"/>
</dbReference>
<evidence type="ECO:0000256" key="3">
    <source>
        <dbReference type="ARBA" id="ARBA00022448"/>
    </source>
</evidence>
<reference evidence="13 15" key="2">
    <citation type="submission" date="2023-02" db="EMBL/GenBank/DDBJ databases">
        <title>Population genomics of bacteria associated with diatom.</title>
        <authorList>
            <person name="Xie J."/>
            <person name="Wang H."/>
        </authorList>
    </citation>
    <scope>NUCLEOTIDE SEQUENCE [LARGE SCALE GENOMIC DNA]</scope>
    <source>
        <strain evidence="13 15">PT47_8</strain>
    </source>
</reference>
<dbReference type="Proteomes" id="UP001218364">
    <property type="component" value="Unassembled WGS sequence"/>
</dbReference>
<evidence type="ECO:0000259" key="11">
    <source>
        <dbReference type="Pfam" id="PF16916"/>
    </source>
</evidence>
<organism evidence="12 14">
    <name type="scientific">Phaeobacter gallaeciensis</name>
    <dbReference type="NCBI Taxonomy" id="60890"/>
    <lineage>
        <taxon>Bacteria</taxon>
        <taxon>Pseudomonadati</taxon>
        <taxon>Pseudomonadota</taxon>
        <taxon>Alphaproteobacteria</taxon>
        <taxon>Rhodobacterales</taxon>
        <taxon>Roseobacteraceae</taxon>
        <taxon>Phaeobacter</taxon>
    </lineage>
</organism>
<keyword evidence="4" id="KW-1003">Cell membrane</keyword>